<keyword evidence="1" id="KW-0732">Signal</keyword>
<feature type="signal peptide" evidence="1">
    <location>
        <begin position="1"/>
        <end position="16"/>
    </location>
</feature>
<keyword evidence="3" id="KW-1185">Reference proteome</keyword>
<feature type="chain" id="PRO_5016054586" description="DUF3012 domain-containing protein" evidence="1">
    <location>
        <begin position="17"/>
        <end position="66"/>
    </location>
</feature>
<proteinExistence type="predicted"/>
<gene>
    <name evidence="2" type="ORF">DNU06_14055</name>
</gene>
<dbReference type="PROSITE" id="PS51257">
    <property type="entry name" value="PROKAR_LIPOPROTEIN"/>
    <property type="match status" value="1"/>
</dbReference>
<organism evidence="2 3">
    <name type="scientific">Putridiphycobacter roseus</name>
    <dbReference type="NCBI Taxonomy" id="2219161"/>
    <lineage>
        <taxon>Bacteria</taxon>
        <taxon>Pseudomonadati</taxon>
        <taxon>Bacteroidota</taxon>
        <taxon>Flavobacteriia</taxon>
        <taxon>Flavobacteriales</taxon>
        <taxon>Crocinitomicaceae</taxon>
        <taxon>Putridiphycobacter</taxon>
    </lineage>
</organism>
<dbReference type="AlphaFoldDB" id="A0A2W1NNR5"/>
<evidence type="ECO:0000313" key="2">
    <source>
        <dbReference type="EMBL" id="PZE16248.1"/>
    </source>
</evidence>
<sequence length="66" mass="7102">MKKVILIAAVSMLALASCKKDYTCECTIDSEVYTYELKDVKKSDAKDACDAVGASWILAGGSCDFN</sequence>
<comment type="caution">
    <text evidence="2">The sequence shown here is derived from an EMBL/GenBank/DDBJ whole genome shotgun (WGS) entry which is preliminary data.</text>
</comment>
<evidence type="ECO:0000313" key="3">
    <source>
        <dbReference type="Proteomes" id="UP000249248"/>
    </source>
</evidence>
<protein>
    <recommendedName>
        <fullName evidence="4">DUF3012 domain-containing protein</fullName>
    </recommendedName>
</protein>
<dbReference type="OrthoDB" id="676461at2"/>
<reference evidence="2 3" key="1">
    <citation type="submission" date="2018-06" db="EMBL/GenBank/DDBJ databases">
        <title>The draft genome sequence of Crocinitomix sp. SM1701.</title>
        <authorList>
            <person name="Zhang X."/>
        </authorList>
    </citation>
    <scope>NUCLEOTIDE SEQUENCE [LARGE SCALE GENOMIC DNA]</scope>
    <source>
        <strain evidence="2 3">SM1701</strain>
    </source>
</reference>
<dbReference type="RefSeq" id="WP_111064134.1">
    <property type="nucleotide sequence ID" value="NZ_JBHUCU010000037.1"/>
</dbReference>
<name>A0A2W1NNR5_9FLAO</name>
<evidence type="ECO:0000256" key="1">
    <source>
        <dbReference type="SAM" id="SignalP"/>
    </source>
</evidence>
<evidence type="ECO:0008006" key="4">
    <source>
        <dbReference type="Google" id="ProtNLM"/>
    </source>
</evidence>
<accession>A0A2W1NNR5</accession>
<dbReference type="EMBL" id="QKSB01000010">
    <property type="protein sequence ID" value="PZE16248.1"/>
    <property type="molecule type" value="Genomic_DNA"/>
</dbReference>
<dbReference type="Proteomes" id="UP000249248">
    <property type="component" value="Unassembled WGS sequence"/>
</dbReference>